<dbReference type="Proteomes" id="UP000332933">
    <property type="component" value="Unassembled WGS sequence"/>
</dbReference>
<dbReference type="EMBL" id="VJMH01005618">
    <property type="protein sequence ID" value="KAF0694022.1"/>
    <property type="molecule type" value="Genomic_DNA"/>
</dbReference>
<evidence type="ECO:0000256" key="1">
    <source>
        <dbReference type="ARBA" id="ARBA00022593"/>
    </source>
</evidence>
<keyword evidence="2" id="KW-0472">Membrane</keyword>
<dbReference type="GO" id="GO:0016559">
    <property type="term" value="P:peroxisome fission"/>
    <property type="evidence" value="ECO:0007669"/>
    <property type="project" value="InterPro"/>
</dbReference>
<dbReference type="InterPro" id="IPR008733">
    <property type="entry name" value="PEX11"/>
</dbReference>
<dbReference type="PANTHER" id="PTHR12652:SF50">
    <property type="entry name" value="PEROXIN 11"/>
    <property type="match status" value="1"/>
</dbReference>
<evidence type="ECO:0000256" key="2">
    <source>
        <dbReference type="ARBA" id="ARBA00023136"/>
    </source>
</evidence>
<proteinExistence type="predicted"/>
<dbReference type="OrthoDB" id="411017at2759"/>
<reference evidence="5" key="2">
    <citation type="submission" date="2019-06" db="EMBL/GenBank/DDBJ databases">
        <title>Genomics analysis of Aphanomyces spp. identifies a new class of oomycete effector associated with host adaptation.</title>
        <authorList>
            <person name="Gaulin E."/>
        </authorList>
    </citation>
    <scope>NUCLEOTIDE SEQUENCE</scope>
    <source>
        <strain evidence="5">CBS 578.67</strain>
    </source>
</reference>
<reference evidence="6 7" key="1">
    <citation type="submission" date="2019-03" db="EMBL/GenBank/DDBJ databases">
        <authorList>
            <person name="Gaulin E."/>
            <person name="Dumas B."/>
        </authorList>
    </citation>
    <scope>NUCLEOTIDE SEQUENCE [LARGE SCALE GENOMIC DNA]</scope>
    <source>
        <strain evidence="6">CBS 568.67</strain>
    </source>
</reference>
<protein>
    <submittedName>
        <fullName evidence="6">Aste57867_15062 protein</fullName>
    </submittedName>
</protein>
<evidence type="ECO:0000313" key="6">
    <source>
        <dbReference type="EMBL" id="VFT91876.1"/>
    </source>
</evidence>
<dbReference type="PANTHER" id="PTHR12652">
    <property type="entry name" value="PEROXISOMAL BIOGENESIS FACTOR 11"/>
    <property type="match status" value="1"/>
</dbReference>
<organism evidence="6 7">
    <name type="scientific">Aphanomyces stellatus</name>
    <dbReference type="NCBI Taxonomy" id="120398"/>
    <lineage>
        <taxon>Eukaryota</taxon>
        <taxon>Sar</taxon>
        <taxon>Stramenopiles</taxon>
        <taxon>Oomycota</taxon>
        <taxon>Saprolegniomycetes</taxon>
        <taxon>Saprolegniales</taxon>
        <taxon>Verrucalvaceae</taxon>
        <taxon>Aphanomyces</taxon>
    </lineage>
</organism>
<dbReference type="EMBL" id="CAADRA010005639">
    <property type="protein sequence ID" value="VFT91876.1"/>
    <property type="molecule type" value="Genomic_DNA"/>
</dbReference>
<keyword evidence="3" id="KW-0576">Peroxisome</keyword>
<dbReference type="GO" id="GO:0005778">
    <property type="term" value="C:peroxisomal membrane"/>
    <property type="evidence" value="ECO:0007669"/>
    <property type="project" value="UniProtKB-SubCell"/>
</dbReference>
<accession>A0A485L2U5</accession>
<keyword evidence="1" id="KW-0962">Peroxisome biogenesis</keyword>
<keyword evidence="7" id="KW-1185">Reference proteome</keyword>
<name>A0A485L2U5_9STRA</name>
<dbReference type="Pfam" id="PF05648">
    <property type="entry name" value="PEX11"/>
    <property type="match status" value="1"/>
</dbReference>
<evidence type="ECO:0000256" key="3">
    <source>
        <dbReference type="ARBA" id="ARBA00023140"/>
    </source>
</evidence>
<evidence type="ECO:0000256" key="4">
    <source>
        <dbReference type="ARBA" id="ARBA00046271"/>
    </source>
</evidence>
<evidence type="ECO:0000313" key="7">
    <source>
        <dbReference type="Proteomes" id="UP000332933"/>
    </source>
</evidence>
<comment type="subcellular location">
    <subcellularLocation>
        <location evidence="4">Peroxisome membrane</location>
    </subcellularLocation>
</comment>
<dbReference type="AlphaFoldDB" id="A0A485L2U5"/>
<gene>
    <name evidence="6" type="primary">Aste57867_15062</name>
    <name evidence="5" type="ORF">As57867_015006</name>
    <name evidence="6" type="ORF">ASTE57867_15062</name>
</gene>
<sequence>MATKDDFIFLPPPALAADVVRLLSTTEGRSKTYRLLQYTSKALQVVLDRVFHIDPRGSDERMRLLKELERLMGTCRKAIRLFRFLDMWLLLPTVQDANLYIRRLRQLRVLTFFGMYLFENISLFYPTTTVEVDIDKKKKRRPSVFVIEWSRWCHACWLLSLCLGLGLDYGLKRSSHLVLLKNLTELPIALILTLRVRVDDAWMCGLGLTSSLLGLHLQWRDRRAAAAPAVATTTLPLFVKLFESAE</sequence>
<evidence type="ECO:0000313" key="5">
    <source>
        <dbReference type="EMBL" id="KAF0694022.1"/>
    </source>
</evidence>